<keyword evidence="2" id="KW-0812">Transmembrane</keyword>
<evidence type="ECO:0000256" key="2">
    <source>
        <dbReference type="SAM" id="Phobius"/>
    </source>
</evidence>
<organism evidence="3 4">
    <name type="scientific">Cryptosporangium aurantiacum</name>
    <dbReference type="NCBI Taxonomy" id="134849"/>
    <lineage>
        <taxon>Bacteria</taxon>
        <taxon>Bacillati</taxon>
        <taxon>Actinomycetota</taxon>
        <taxon>Actinomycetes</taxon>
        <taxon>Cryptosporangiales</taxon>
        <taxon>Cryptosporangiaceae</taxon>
        <taxon>Cryptosporangium</taxon>
    </lineage>
</organism>
<reference evidence="3 4" key="1">
    <citation type="submission" date="2016-11" db="EMBL/GenBank/DDBJ databases">
        <authorList>
            <person name="Jaros S."/>
            <person name="Januszkiewicz K."/>
            <person name="Wedrychowicz H."/>
        </authorList>
    </citation>
    <scope>NUCLEOTIDE SEQUENCE [LARGE SCALE GENOMIC DNA]</scope>
    <source>
        <strain evidence="3 4">DSM 46144</strain>
    </source>
</reference>
<gene>
    <name evidence="3" type="ORF">SAMN05443668_101474</name>
</gene>
<evidence type="ECO:0008006" key="5">
    <source>
        <dbReference type="Google" id="ProtNLM"/>
    </source>
</evidence>
<keyword evidence="4" id="KW-1185">Reference proteome</keyword>
<feature type="transmembrane region" description="Helical" evidence="2">
    <location>
        <begin position="180"/>
        <end position="197"/>
    </location>
</feature>
<dbReference type="STRING" id="134849.SAMN05443668_101474"/>
<dbReference type="AlphaFoldDB" id="A0A1M7IET8"/>
<name>A0A1M7IET8_9ACTN</name>
<feature type="transmembrane region" description="Helical" evidence="2">
    <location>
        <begin position="203"/>
        <end position="220"/>
    </location>
</feature>
<feature type="transmembrane region" description="Helical" evidence="2">
    <location>
        <begin position="27"/>
        <end position="53"/>
    </location>
</feature>
<evidence type="ECO:0000313" key="3">
    <source>
        <dbReference type="EMBL" id="SHM39261.1"/>
    </source>
</evidence>
<feature type="transmembrane region" description="Helical" evidence="2">
    <location>
        <begin position="441"/>
        <end position="463"/>
    </location>
</feature>
<keyword evidence="2" id="KW-1133">Transmembrane helix</keyword>
<sequence>MTTYLPTAPTRGEPSRRVGGSRALHPYALVTAVIAAVHAVVIGALGVAGYFYLDDIDMTAEAAKHPFGWDYITLPLNDHLTPGLRTFYWVSAHLAPYDNDSTVVARLVLQTVATLLMAYLLAQLLGPGRAALLGLGVYAFSPLLVPSLLSLSSGVNLVPTHIGILLLLVMHIRYEATRQLKYAAFGALGVLLAVCFWEKAALSVALAPLLTLLYLSRGGIRARIGALFRSWLAWLIYALPILAFFVVFLTGDYASSGKTPSIGATWDLFSDAWVGSIAPAMIGGPWTWFSLDIVYYSASSPGAVAIVAGQVAALVLSVIGVRRNGWWALRAWLLPGSVLAGTAVLLAAGRFEYVGVILARNFHYLSEITIALVLAEVMLLVVPDPDAVAARGRHGLWPPEPAPAAPAAPAPAGRHAAPDDEEPDQGALPPAPAGDGVTRPVGIGLVIAVVAYALSYGATVGSFEKRWVENPIRDYMTTALRDLETNTEKGQISIFDTYVAGTVANFISTNRRTSDIFRPVEPHLPAAVRWDDATRPMYMFDQGGHLLRARFVEEATSADRPGVFCAHPLRGVGSVTVTLDKRIPHPDSFLRLDYLSQTPTTVTVQLADGARRFAPRRFAETTLTTGKYSSLMLGTPNKAYDRVVVSSTDPDAMICLAAKAGRPEPAL</sequence>
<dbReference type="EMBL" id="FRCS01000001">
    <property type="protein sequence ID" value="SHM39261.1"/>
    <property type="molecule type" value="Genomic_DNA"/>
</dbReference>
<accession>A0A1M7IET8</accession>
<proteinExistence type="predicted"/>
<feature type="compositionally biased region" description="Pro residues" evidence="1">
    <location>
        <begin position="398"/>
        <end position="409"/>
    </location>
</feature>
<feature type="transmembrane region" description="Helical" evidence="2">
    <location>
        <begin position="103"/>
        <end position="122"/>
    </location>
</feature>
<feature type="transmembrane region" description="Helical" evidence="2">
    <location>
        <begin position="232"/>
        <end position="253"/>
    </location>
</feature>
<feature type="transmembrane region" description="Helical" evidence="2">
    <location>
        <begin position="361"/>
        <end position="382"/>
    </location>
</feature>
<feature type="transmembrane region" description="Helical" evidence="2">
    <location>
        <begin position="327"/>
        <end position="349"/>
    </location>
</feature>
<dbReference type="Proteomes" id="UP000184440">
    <property type="component" value="Unassembled WGS sequence"/>
</dbReference>
<feature type="region of interest" description="Disordered" evidence="1">
    <location>
        <begin position="393"/>
        <end position="433"/>
    </location>
</feature>
<evidence type="ECO:0000256" key="1">
    <source>
        <dbReference type="SAM" id="MobiDB-lite"/>
    </source>
</evidence>
<protein>
    <recommendedName>
        <fullName evidence="5">Dolichyl-phosphate-mannose-protein mannosyltransferase</fullName>
    </recommendedName>
</protein>
<feature type="transmembrane region" description="Helical" evidence="2">
    <location>
        <begin position="155"/>
        <end position="173"/>
    </location>
</feature>
<feature type="transmembrane region" description="Helical" evidence="2">
    <location>
        <begin position="273"/>
        <end position="291"/>
    </location>
</feature>
<feature type="transmembrane region" description="Helical" evidence="2">
    <location>
        <begin position="303"/>
        <end position="321"/>
    </location>
</feature>
<keyword evidence="2" id="KW-0472">Membrane</keyword>
<evidence type="ECO:0000313" key="4">
    <source>
        <dbReference type="Proteomes" id="UP000184440"/>
    </source>
</evidence>